<dbReference type="GO" id="GO:0009103">
    <property type="term" value="P:lipopolysaccharide biosynthetic process"/>
    <property type="evidence" value="ECO:0007669"/>
    <property type="project" value="UniProtKB-ARBA"/>
</dbReference>
<keyword evidence="5 8" id="KW-0812">Transmembrane</keyword>
<feature type="transmembrane region" description="Helical" evidence="8">
    <location>
        <begin position="288"/>
        <end position="307"/>
    </location>
</feature>
<feature type="transmembrane region" description="Helical" evidence="8">
    <location>
        <begin position="201"/>
        <end position="221"/>
    </location>
</feature>
<dbReference type="EMBL" id="JAIXNE010000001">
    <property type="protein sequence ID" value="MCA6073456.1"/>
    <property type="molecule type" value="Genomic_DNA"/>
</dbReference>
<accession>A0A9X1KYC4</accession>
<keyword evidence="7 8" id="KW-0472">Membrane</keyword>
<evidence type="ECO:0000313" key="10">
    <source>
        <dbReference type="EMBL" id="MCA6073456.1"/>
    </source>
</evidence>
<dbReference type="RefSeq" id="WP_225696573.1">
    <property type="nucleotide sequence ID" value="NZ_JAIXNE010000001.1"/>
</dbReference>
<feature type="domain" description="Glycosyltransferase RgtA/B/C/D-like" evidence="9">
    <location>
        <begin position="61"/>
        <end position="219"/>
    </location>
</feature>
<feature type="transmembrane region" description="Helical" evidence="8">
    <location>
        <begin position="82"/>
        <end position="102"/>
    </location>
</feature>
<protein>
    <submittedName>
        <fullName evidence="10">Glycosyltransferase family 39 protein</fullName>
    </submittedName>
</protein>
<dbReference type="InterPro" id="IPR038731">
    <property type="entry name" value="RgtA/B/C-like"/>
</dbReference>
<comment type="caution">
    <text evidence="10">The sequence shown here is derived from an EMBL/GenBank/DDBJ whole genome shotgun (WGS) entry which is preliminary data.</text>
</comment>
<evidence type="ECO:0000256" key="2">
    <source>
        <dbReference type="ARBA" id="ARBA00022475"/>
    </source>
</evidence>
<organism evidence="10 11">
    <name type="scientific">Fulvivirga sedimenti</name>
    <dbReference type="NCBI Taxonomy" id="2879465"/>
    <lineage>
        <taxon>Bacteria</taxon>
        <taxon>Pseudomonadati</taxon>
        <taxon>Bacteroidota</taxon>
        <taxon>Cytophagia</taxon>
        <taxon>Cytophagales</taxon>
        <taxon>Fulvivirgaceae</taxon>
        <taxon>Fulvivirga</taxon>
    </lineage>
</organism>
<dbReference type="Pfam" id="PF13231">
    <property type="entry name" value="PMT_2"/>
    <property type="match status" value="1"/>
</dbReference>
<dbReference type="Proteomes" id="UP001139409">
    <property type="component" value="Unassembled WGS sequence"/>
</dbReference>
<dbReference type="PANTHER" id="PTHR33908">
    <property type="entry name" value="MANNOSYLTRANSFERASE YKCB-RELATED"/>
    <property type="match status" value="1"/>
</dbReference>
<feature type="transmembrane region" description="Helical" evidence="8">
    <location>
        <begin position="256"/>
        <end position="276"/>
    </location>
</feature>
<feature type="transmembrane region" description="Helical" evidence="8">
    <location>
        <begin position="338"/>
        <end position="359"/>
    </location>
</feature>
<feature type="transmembrane region" description="Helical" evidence="8">
    <location>
        <begin position="114"/>
        <end position="146"/>
    </location>
</feature>
<feature type="transmembrane region" description="Helical" evidence="8">
    <location>
        <begin position="20"/>
        <end position="43"/>
    </location>
</feature>
<keyword evidence="4" id="KW-0808">Transferase</keyword>
<sequence length="503" mass="58168">MIKASSNSSTFSLSFYQRAVMVHVAFALLKIFFVFYGGTSLFFEEAQYWVWSKYPDLSYYSKPPLIAWVNYLVTGVLGDTEFSIRICAILCGFFIGIVIYRLSFSMFGNPRKAFWSSVLLIAFPYFWIISFFFTTDSLVTLFWVWALYAFHKAISGKPLHWIGTGLAVGLGMLSKYVMIFFWPLALVYIFFRARTHFTNPFLYLSILLSLIFLLPVVYWNYVHDWVTFKHVWALAGGGSGSGDLSFIRSFKQVLEFLGGQFGLWIIIFPIIILRGFREFFEGRLKGDNFYIIFFILPVASFFLILSLATRIEVNWTFFVLPPIAIYIAGNISGKQFPYYPRMALVCTLMILFFLIPIIAEVTNLPAKYNPMKRVIGWESMASELQGKLDAIDEPYQVVADSYQTASMLSFYLSDNPIVYSMSPGKRMNQFDLWRDEYGIEHEDMTTVFVGRNKLEDPFEYEIFGVPLDEMQVGIPYNSTEQESFVVVIYEHFKDFQLDASKAY</sequence>
<evidence type="ECO:0000256" key="6">
    <source>
        <dbReference type="ARBA" id="ARBA00022989"/>
    </source>
</evidence>
<keyword evidence="11" id="KW-1185">Reference proteome</keyword>
<evidence type="ECO:0000313" key="11">
    <source>
        <dbReference type="Proteomes" id="UP001139409"/>
    </source>
</evidence>
<keyword evidence="6 8" id="KW-1133">Transmembrane helix</keyword>
<dbReference type="PANTHER" id="PTHR33908:SF11">
    <property type="entry name" value="MEMBRANE PROTEIN"/>
    <property type="match status" value="1"/>
</dbReference>
<evidence type="ECO:0000256" key="3">
    <source>
        <dbReference type="ARBA" id="ARBA00022676"/>
    </source>
</evidence>
<feature type="transmembrane region" description="Helical" evidence="8">
    <location>
        <begin position="166"/>
        <end position="189"/>
    </location>
</feature>
<dbReference type="GO" id="GO:0005886">
    <property type="term" value="C:plasma membrane"/>
    <property type="evidence" value="ECO:0007669"/>
    <property type="project" value="UniProtKB-SubCell"/>
</dbReference>
<dbReference type="InterPro" id="IPR050297">
    <property type="entry name" value="LipidA_mod_glycosyltrf_83"/>
</dbReference>
<reference evidence="10" key="1">
    <citation type="submission" date="2021-09" db="EMBL/GenBank/DDBJ databases">
        <title>Fulvivirga sp. isolated from coastal sediment.</title>
        <authorList>
            <person name="Yu H."/>
        </authorList>
    </citation>
    <scope>NUCLEOTIDE SEQUENCE</scope>
    <source>
        <strain evidence="10">1062</strain>
    </source>
</reference>
<evidence type="ECO:0000256" key="5">
    <source>
        <dbReference type="ARBA" id="ARBA00022692"/>
    </source>
</evidence>
<dbReference type="AlphaFoldDB" id="A0A9X1KYC4"/>
<keyword evidence="3" id="KW-0328">Glycosyltransferase</keyword>
<gene>
    <name evidence="10" type="ORF">LDX50_01165</name>
</gene>
<proteinExistence type="predicted"/>
<evidence type="ECO:0000256" key="1">
    <source>
        <dbReference type="ARBA" id="ARBA00004651"/>
    </source>
</evidence>
<dbReference type="GO" id="GO:0016763">
    <property type="term" value="F:pentosyltransferase activity"/>
    <property type="evidence" value="ECO:0007669"/>
    <property type="project" value="TreeGrafter"/>
</dbReference>
<evidence type="ECO:0000259" key="9">
    <source>
        <dbReference type="Pfam" id="PF13231"/>
    </source>
</evidence>
<evidence type="ECO:0000256" key="7">
    <source>
        <dbReference type="ARBA" id="ARBA00023136"/>
    </source>
</evidence>
<name>A0A9X1KYC4_9BACT</name>
<comment type="subcellular location">
    <subcellularLocation>
        <location evidence="1">Cell membrane</location>
        <topology evidence="1">Multi-pass membrane protein</topology>
    </subcellularLocation>
</comment>
<evidence type="ECO:0000256" key="4">
    <source>
        <dbReference type="ARBA" id="ARBA00022679"/>
    </source>
</evidence>
<evidence type="ECO:0000256" key="8">
    <source>
        <dbReference type="SAM" id="Phobius"/>
    </source>
</evidence>
<keyword evidence="2" id="KW-1003">Cell membrane</keyword>